<keyword evidence="5" id="KW-0472">Membrane</keyword>
<evidence type="ECO:0000256" key="4">
    <source>
        <dbReference type="ARBA" id="ARBA00022989"/>
    </source>
</evidence>
<dbReference type="Gene3D" id="1.20.950.20">
    <property type="entry name" value="Transmembrane di-heme cytochromes, Chain C"/>
    <property type="match status" value="1"/>
</dbReference>
<dbReference type="GO" id="GO:0022904">
    <property type="term" value="P:respiratory electron transport chain"/>
    <property type="evidence" value="ECO:0007669"/>
    <property type="project" value="InterPro"/>
</dbReference>
<evidence type="ECO:0000256" key="2">
    <source>
        <dbReference type="ARBA" id="ARBA00022475"/>
    </source>
</evidence>
<dbReference type="Proteomes" id="UP000501237">
    <property type="component" value="Chromosome"/>
</dbReference>
<dbReference type="InterPro" id="IPR051542">
    <property type="entry name" value="Hydrogenase_cytochrome"/>
</dbReference>
<dbReference type="GO" id="GO:0009055">
    <property type="term" value="F:electron transfer activity"/>
    <property type="evidence" value="ECO:0007669"/>
    <property type="project" value="InterPro"/>
</dbReference>
<keyword evidence="4" id="KW-1133">Transmembrane helix</keyword>
<evidence type="ECO:0000313" key="7">
    <source>
        <dbReference type="Proteomes" id="UP000501237"/>
    </source>
</evidence>
<dbReference type="InterPro" id="IPR016174">
    <property type="entry name" value="Di-haem_cyt_TM"/>
</dbReference>
<sequence>MTDARIRLWDPLVRIGHWTLVTAFVANYFFTEAGEDWHRWLGYSALVAVLVRLVWGFVGPTPARWSDFWPWPSRLAEHARALVSGRPYHRLGHSPIGALVMVLMLLLMFGLGVSGFLMEEVDYFWGEDLPKEIHELMANTLAGLVCVHLLAAVVESVRLRENLPLSMITGRRRAPHD</sequence>
<dbReference type="GO" id="GO:0020037">
    <property type="term" value="F:heme binding"/>
    <property type="evidence" value="ECO:0007669"/>
    <property type="project" value="TreeGrafter"/>
</dbReference>
<comment type="subcellular location">
    <subcellularLocation>
        <location evidence="1">Cell membrane</location>
        <topology evidence="1">Multi-pass membrane protein</topology>
    </subcellularLocation>
</comment>
<dbReference type="InterPro" id="IPR011577">
    <property type="entry name" value="Cyt_b561_bac/Ni-Hgenase"/>
</dbReference>
<dbReference type="RefSeq" id="WP_074970431.1">
    <property type="nucleotide sequence ID" value="NZ_AP022642.1"/>
</dbReference>
<dbReference type="PANTHER" id="PTHR30485">
    <property type="entry name" value="NI/FE-HYDROGENASE 1 B-TYPE CYTOCHROME SUBUNIT"/>
    <property type="match status" value="1"/>
</dbReference>
<protein>
    <submittedName>
        <fullName evidence="6">Cytochrome b561</fullName>
    </submittedName>
</protein>
<dbReference type="STRING" id="319939.SAMN05216263_10969"/>
<dbReference type="SUPFAM" id="SSF81342">
    <property type="entry name" value="Transmembrane di-heme cytochromes"/>
    <property type="match status" value="1"/>
</dbReference>
<evidence type="ECO:0000313" key="6">
    <source>
        <dbReference type="EMBL" id="BCA31003.1"/>
    </source>
</evidence>
<dbReference type="GeneID" id="57400210"/>
<gene>
    <name evidence="6" type="ORF">PtoMrB4_49800</name>
</gene>
<accession>A0A1I0UA45</accession>
<name>A0A1I0UA45_9GAMM</name>
<evidence type="ECO:0000256" key="5">
    <source>
        <dbReference type="ARBA" id="ARBA00023136"/>
    </source>
</evidence>
<dbReference type="GO" id="GO:0005886">
    <property type="term" value="C:plasma membrane"/>
    <property type="evidence" value="ECO:0007669"/>
    <property type="project" value="UniProtKB-SubCell"/>
</dbReference>
<evidence type="ECO:0000256" key="1">
    <source>
        <dbReference type="ARBA" id="ARBA00004651"/>
    </source>
</evidence>
<proteinExistence type="predicted"/>
<keyword evidence="2" id="KW-1003">Cell membrane</keyword>
<dbReference type="Pfam" id="PF01292">
    <property type="entry name" value="Ni_hydr_CYTB"/>
    <property type="match status" value="1"/>
</dbReference>
<reference evidence="6 7" key="1">
    <citation type="journal article" date="2020" name="Microbiol. Resour. Announc.">
        <title>Complete genome sequence of Pseudomonas otitidis strain MrB4, isolated from Lake Biwa in Japan.</title>
        <authorList>
            <person name="Miyazaki K."/>
            <person name="Hase E."/>
            <person name="Maruya T."/>
        </authorList>
    </citation>
    <scope>NUCLEOTIDE SEQUENCE [LARGE SCALE GENOMIC DNA]</scope>
    <source>
        <strain evidence="6 7">MrB4</strain>
    </source>
</reference>
<dbReference type="EMBL" id="AP022642">
    <property type="protein sequence ID" value="BCA31003.1"/>
    <property type="molecule type" value="Genomic_DNA"/>
</dbReference>
<dbReference type="AlphaFoldDB" id="A0A1I0UA45"/>
<organism evidence="6 7">
    <name type="scientific">Metapseudomonas otitidis</name>
    <dbReference type="NCBI Taxonomy" id="319939"/>
    <lineage>
        <taxon>Bacteria</taxon>
        <taxon>Pseudomonadati</taxon>
        <taxon>Pseudomonadota</taxon>
        <taxon>Gammaproteobacteria</taxon>
        <taxon>Pseudomonadales</taxon>
        <taxon>Pseudomonadaceae</taxon>
        <taxon>Metapseudomonas</taxon>
    </lineage>
</organism>
<dbReference type="PANTHER" id="PTHR30485:SF2">
    <property type="entry name" value="BLL0597 PROTEIN"/>
    <property type="match status" value="1"/>
</dbReference>
<dbReference type="KEGG" id="poj:PtoMrB4_49800"/>
<evidence type="ECO:0000256" key="3">
    <source>
        <dbReference type="ARBA" id="ARBA00022692"/>
    </source>
</evidence>
<keyword evidence="3" id="KW-0812">Transmembrane</keyword>